<evidence type="ECO:0000313" key="2">
    <source>
        <dbReference type="EMBL" id="KAF4367292.1"/>
    </source>
</evidence>
<dbReference type="Proteomes" id="UP000583929">
    <property type="component" value="Unassembled WGS sequence"/>
</dbReference>
<dbReference type="AlphaFoldDB" id="A0A7J6F9C9"/>
<dbReference type="PANTHER" id="PTHR33401:SF13">
    <property type="entry name" value="EXPRESSED PROTEIN"/>
    <property type="match status" value="1"/>
</dbReference>
<protein>
    <submittedName>
        <fullName evidence="2">Uncharacterized protein</fullName>
    </submittedName>
</protein>
<feature type="compositionally biased region" description="Low complexity" evidence="1">
    <location>
        <begin position="1"/>
        <end position="12"/>
    </location>
</feature>
<keyword evidence="3" id="KW-1185">Reference proteome</keyword>
<dbReference type="EMBL" id="JAATIQ010000247">
    <property type="protein sequence ID" value="KAF4367292.1"/>
    <property type="molecule type" value="Genomic_DNA"/>
</dbReference>
<name>A0A7J6F9C9_CANSA</name>
<dbReference type="PANTHER" id="PTHR33401">
    <property type="entry name" value="LIGHT-HARVESTING COMPLEX-LIKE PROTEIN OHP2, CHLOROPLASTIC"/>
    <property type="match status" value="1"/>
</dbReference>
<comment type="caution">
    <text evidence="2">The sequence shown here is derived from an EMBL/GenBank/DDBJ whole genome shotgun (WGS) entry which is preliminary data.</text>
</comment>
<feature type="region of interest" description="Disordered" evidence="1">
    <location>
        <begin position="1"/>
        <end position="41"/>
    </location>
</feature>
<evidence type="ECO:0000256" key="1">
    <source>
        <dbReference type="SAM" id="MobiDB-lite"/>
    </source>
</evidence>
<evidence type="ECO:0000313" key="3">
    <source>
        <dbReference type="Proteomes" id="UP000583929"/>
    </source>
</evidence>
<organism evidence="2 3">
    <name type="scientific">Cannabis sativa</name>
    <name type="common">Hemp</name>
    <name type="synonym">Marijuana</name>
    <dbReference type="NCBI Taxonomy" id="3483"/>
    <lineage>
        <taxon>Eukaryota</taxon>
        <taxon>Viridiplantae</taxon>
        <taxon>Streptophyta</taxon>
        <taxon>Embryophyta</taxon>
        <taxon>Tracheophyta</taxon>
        <taxon>Spermatophyta</taxon>
        <taxon>Magnoliopsida</taxon>
        <taxon>eudicotyledons</taxon>
        <taxon>Gunneridae</taxon>
        <taxon>Pentapetalae</taxon>
        <taxon>rosids</taxon>
        <taxon>fabids</taxon>
        <taxon>Rosales</taxon>
        <taxon>Cannabaceae</taxon>
        <taxon>Cannabis</taxon>
    </lineage>
</organism>
<sequence>MKIISQQQQQQQEGPFNLKSNLKKTVVNKDNQSSKLEEEEAKIEKRKVTWPDAHGDDIAHVQEFEPSVSEDGELEGVRNSCMGISFLPSNASLLE</sequence>
<gene>
    <name evidence="2" type="ORF">G4B88_026799</name>
</gene>
<accession>A0A7J6F9C9</accession>
<reference evidence="2 3" key="1">
    <citation type="journal article" date="2020" name="bioRxiv">
        <title>Sequence and annotation of 42 cannabis genomes reveals extensive copy number variation in cannabinoid synthesis and pathogen resistance genes.</title>
        <authorList>
            <person name="Mckernan K.J."/>
            <person name="Helbert Y."/>
            <person name="Kane L.T."/>
            <person name="Ebling H."/>
            <person name="Zhang L."/>
            <person name="Liu B."/>
            <person name="Eaton Z."/>
            <person name="Mclaughlin S."/>
            <person name="Kingan S."/>
            <person name="Baybayan P."/>
            <person name="Concepcion G."/>
            <person name="Jordan M."/>
            <person name="Riva A."/>
            <person name="Barbazuk W."/>
            <person name="Harkins T."/>
        </authorList>
    </citation>
    <scope>NUCLEOTIDE SEQUENCE [LARGE SCALE GENOMIC DNA]</scope>
    <source>
        <strain evidence="3">cv. Jamaican Lion 4</strain>
        <tissue evidence="2">Leaf</tissue>
    </source>
</reference>
<proteinExistence type="predicted"/>